<gene>
    <name evidence="6" type="ORF">Cfor_01287</name>
</gene>
<dbReference type="GO" id="GO:0042797">
    <property type="term" value="P:tRNA transcription by RNA polymerase III"/>
    <property type="evidence" value="ECO:0007669"/>
    <property type="project" value="TreeGrafter"/>
</dbReference>
<sequence length="405" mass="44673">MESKKDTRTLPALIAGIKIEPGTLGAAPGRLPSFGGRRDLTLGSCGPSKINNSTESKPKRIYTPNLNVQRNKNKVDMNIKEEHPNSKEKRERRKDDTKGRKKDKPNNLVQSHGVFAEGIAGGVKRRHGGGGGERDAAYNFVPKPKLNLQRPLKIDKEEEEMKLKALLRDDFIDDPSMEPDADYAPVKLPFLASAKIKTALKEERKFTQIKEEENVGGIKIKQEIVDDDAKDVKPKVEACKIKFHKEPEVTKLEKPELIVVKDLLQSKEPELIFLQMPDCLPGLKPEDNTGSAKPSASARPSSAMPQSLSDDATQTATNTKHCTLNTLSEGCIGKLQLLKSGRTRLILGNIVLCVDMGTQVGFREDLISVDLDESTHAGDMINLGPVKTRLVCSPDWETMLTKTIA</sequence>
<dbReference type="PANTHER" id="PTHR13408:SF0">
    <property type="entry name" value="DNA-DIRECTED RNA POLYMERASE III SUBUNIT RPC4"/>
    <property type="match status" value="1"/>
</dbReference>
<evidence type="ECO:0000313" key="6">
    <source>
        <dbReference type="EMBL" id="GFG34431.1"/>
    </source>
</evidence>
<feature type="compositionally biased region" description="Low complexity" evidence="5">
    <location>
        <begin position="291"/>
        <end position="307"/>
    </location>
</feature>
<name>A0A6L2PP75_COPFO</name>
<dbReference type="InParanoid" id="A0A6L2PP75"/>
<dbReference type="Proteomes" id="UP000502823">
    <property type="component" value="Unassembled WGS sequence"/>
</dbReference>
<feature type="region of interest" description="Disordered" evidence="5">
    <location>
        <begin position="283"/>
        <end position="315"/>
    </location>
</feature>
<comment type="caution">
    <text evidence="6">The sequence shown here is derived from an EMBL/GenBank/DDBJ whole genome shotgun (WGS) entry which is preliminary data.</text>
</comment>
<dbReference type="AlphaFoldDB" id="A0A6L2PP75"/>
<proteinExistence type="predicted"/>
<accession>A0A6L2PP75</accession>
<evidence type="ECO:0000256" key="5">
    <source>
        <dbReference type="SAM" id="MobiDB-lite"/>
    </source>
</evidence>
<keyword evidence="3" id="KW-0804">Transcription</keyword>
<keyword evidence="4" id="KW-0539">Nucleus</keyword>
<evidence type="ECO:0000256" key="3">
    <source>
        <dbReference type="ARBA" id="ARBA00023163"/>
    </source>
</evidence>
<comment type="subcellular location">
    <subcellularLocation>
        <location evidence="1">Nucleus</location>
    </subcellularLocation>
</comment>
<evidence type="ECO:0000256" key="1">
    <source>
        <dbReference type="ARBA" id="ARBA00004123"/>
    </source>
</evidence>
<evidence type="ECO:0000313" key="7">
    <source>
        <dbReference type="Proteomes" id="UP000502823"/>
    </source>
</evidence>
<evidence type="ECO:0000256" key="2">
    <source>
        <dbReference type="ARBA" id="ARBA00022478"/>
    </source>
</evidence>
<dbReference type="EMBL" id="BLKM01000480">
    <property type="protein sequence ID" value="GFG34431.1"/>
    <property type="molecule type" value="Genomic_DNA"/>
</dbReference>
<feature type="region of interest" description="Disordered" evidence="5">
    <location>
        <begin position="22"/>
        <end position="138"/>
    </location>
</feature>
<keyword evidence="7" id="KW-1185">Reference proteome</keyword>
<evidence type="ECO:0000256" key="4">
    <source>
        <dbReference type="ARBA" id="ARBA00023242"/>
    </source>
</evidence>
<reference evidence="7" key="1">
    <citation type="submission" date="2020-01" db="EMBL/GenBank/DDBJ databases">
        <title>Draft genome sequence of the Termite Coptotermes fromosanus.</title>
        <authorList>
            <person name="Itakura S."/>
            <person name="Yosikawa Y."/>
            <person name="Umezawa K."/>
        </authorList>
    </citation>
    <scope>NUCLEOTIDE SEQUENCE [LARGE SCALE GENOMIC DNA]</scope>
</reference>
<dbReference type="PANTHER" id="PTHR13408">
    <property type="entry name" value="DNA-DIRECTED RNA POLYMERASE III"/>
    <property type="match status" value="1"/>
</dbReference>
<feature type="compositionally biased region" description="Basic and acidic residues" evidence="5">
    <location>
        <begin position="73"/>
        <end position="98"/>
    </location>
</feature>
<dbReference type="InterPro" id="IPR007811">
    <property type="entry name" value="RPC4"/>
</dbReference>
<dbReference type="Pfam" id="PF05132">
    <property type="entry name" value="RNA_pol_Rpc4"/>
    <property type="match status" value="1"/>
</dbReference>
<dbReference type="FunCoup" id="A0A6L2PP75">
    <property type="interactions" value="720"/>
</dbReference>
<evidence type="ECO:0008006" key="8">
    <source>
        <dbReference type="Google" id="ProtNLM"/>
    </source>
</evidence>
<organism evidence="6 7">
    <name type="scientific">Coptotermes formosanus</name>
    <name type="common">Formosan subterranean termite</name>
    <dbReference type="NCBI Taxonomy" id="36987"/>
    <lineage>
        <taxon>Eukaryota</taxon>
        <taxon>Metazoa</taxon>
        <taxon>Ecdysozoa</taxon>
        <taxon>Arthropoda</taxon>
        <taxon>Hexapoda</taxon>
        <taxon>Insecta</taxon>
        <taxon>Pterygota</taxon>
        <taxon>Neoptera</taxon>
        <taxon>Polyneoptera</taxon>
        <taxon>Dictyoptera</taxon>
        <taxon>Blattodea</taxon>
        <taxon>Blattoidea</taxon>
        <taxon>Termitoidae</taxon>
        <taxon>Rhinotermitidae</taxon>
        <taxon>Coptotermes</taxon>
    </lineage>
</organism>
<keyword evidence="2" id="KW-0240">DNA-directed RNA polymerase</keyword>
<dbReference type="OrthoDB" id="5836119at2759"/>
<dbReference type="GO" id="GO:0005666">
    <property type="term" value="C:RNA polymerase III complex"/>
    <property type="evidence" value="ECO:0007669"/>
    <property type="project" value="InterPro"/>
</dbReference>
<dbReference type="GO" id="GO:0003677">
    <property type="term" value="F:DNA binding"/>
    <property type="evidence" value="ECO:0007669"/>
    <property type="project" value="InterPro"/>
</dbReference>
<protein>
    <recommendedName>
        <fullName evidence="8">DNA-directed RNA polymerase III subunit RPC4</fullName>
    </recommendedName>
</protein>